<evidence type="ECO:0000313" key="2">
    <source>
        <dbReference type="Proteomes" id="UP000252519"/>
    </source>
</evidence>
<keyword evidence="2" id="KW-1185">Reference proteome</keyword>
<proteinExistence type="predicted"/>
<sequence length="72" mass="8213">MGLKPESYLVNVFYCGTSLELHFGNIYRREEFLPLFTVCLETGRIKGLAWVVTPRLELEGAVSDAVEIMEFI</sequence>
<accession>A0A368H1W3</accession>
<dbReference type="Proteomes" id="UP000252519">
    <property type="component" value="Unassembled WGS sequence"/>
</dbReference>
<gene>
    <name evidence="1" type="ORF">ANCCAN_04680</name>
</gene>
<protein>
    <submittedName>
        <fullName evidence="1">Uncharacterized protein</fullName>
    </submittedName>
</protein>
<dbReference type="AlphaFoldDB" id="A0A368H1W3"/>
<name>A0A368H1W3_ANCCA</name>
<dbReference type="EMBL" id="JOJR01000036">
    <property type="protein sequence ID" value="RCN49265.1"/>
    <property type="molecule type" value="Genomic_DNA"/>
</dbReference>
<organism evidence="1 2">
    <name type="scientific">Ancylostoma caninum</name>
    <name type="common">Dog hookworm</name>
    <dbReference type="NCBI Taxonomy" id="29170"/>
    <lineage>
        <taxon>Eukaryota</taxon>
        <taxon>Metazoa</taxon>
        <taxon>Ecdysozoa</taxon>
        <taxon>Nematoda</taxon>
        <taxon>Chromadorea</taxon>
        <taxon>Rhabditida</taxon>
        <taxon>Rhabditina</taxon>
        <taxon>Rhabditomorpha</taxon>
        <taxon>Strongyloidea</taxon>
        <taxon>Ancylostomatidae</taxon>
        <taxon>Ancylostomatinae</taxon>
        <taxon>Ancylostoma</taxon>
    </lineage>
</organism>
<evidence type="ECO:0000313" key="1">
    <source>
        <dbReference type="EMBL" id="RCN49265.1"/>
    </source>
</evidence>
<comment type="caution">
    <text evidence="1">The sequence shown here is derived from an EMBL/GenBank/DDBJ whole genome shotgun (WGS) entry which is preliminary data.</text>
</comment>
<reference evidence="1 2" key="1">
    <citation type="submission" date="2014-10" db="EMBL/GenBank/DDBJ databases">
        <title>Draft genome of the hookworm Ancylostoma caninum.</title>
        <authorList>
            <person name="Mitreva M."/>
        </authorList>
    </citation>
    <scope>NUCLEOTIDE SEQUENCE [LARGE SCALE GENOMIC DNA]</scope>
    <source>
        <strain evidence="1 2">Baltimore</strain>
    </source>
</reference>